<evidence type="ECO:0000313" key="1">
    <source>
        <dbReference type="EMBL" id="KAK3233583.1"/>
    </source>
</evidence>
<protein>
    <submittedName>
        <fullName evidence="1">Uncharacterized protein</fullName>
    </submittedName>
</protein>
<accession>A0AAE0BCT6</accession>
<keyword evidence="2" id="KW-1185">Reference proteome</keyword>
<dbReference type="AlphaFoldDB" id="A0AAE0BCT6"/>
<reference evidence="1 2" key="1">
    <citation type="journal article" date="2015" name="Genome Biol. Evol.">
        <title>Comparative Genomics of a Bacterivorous Green Alga Reveals Evolutionary Causalities and Consequences of Phago-Mixotrophic Mode of Nutrition.</title>
        <authorList>
            <person name="Burns J.A."/>
            <person name="Paasch A."/>
            <person name="Narechania A."/>
            <person name="Kim E."/>
        </authorList>
    </citation>
    <scope>NUCLEOTIDE SEQUENCE [LARGE SCALE GENOMIC DNA]</scope>
    <source>
        <strain evidence="1 2">PLY_AMNH</strain>
    </source>
</reference>
<name>A0AAE0BCT6_9CHLO</name>
<organism evidence="1 2">
    <name type="scientific">Cymbomonas tetramitiformis</name>
    <dbReference type="NCBI Taxonomy" id="36881"/>
    <lineage>
        <taxon>Eukaryota</taxon>
        <taxon>Viridiplantae</taxon>
        <taxon>Chlorophyta</taxon>
        <taxon>Pyramimonadophyceae</taxon>
        <taxon>Pyramimonadales</taxon>
        <taxon>Pyramimonadaceae</taxon>
        <taxon>Cymbomonas</taxon>
    </lineage>
</organism>
<proteinExistence type="predicted"/>
<dbReference type="EMBL" id="LGRX02035675">
    <property type="protein sequence ID" value="KAK3233583.1"/>
    <property type="molecule type" value="Genomic_DNA"/>
</dbReference>
<evidence type="ECO:0000313" key="2">
    <source>
        <dbReference type="Proteomes" id="UP001190700"/>
    </source>
</evidence>
<sequence>MTPAPAVVLARQRYEGAKSTVNAIYSKERHRKWAKAIKQHALGGDYFNAKDDVSKLAKIVVALKAEVVTAGLDPDVFDFDNPTIGVQRDTLS</sequence>
<dbReference type="Proteomes" id="UP001190700">
    <property type="component" value="Unassembled WGS sequence"/>
</dbReference>
<gene>
    <name evidence="1" type="ORF">CYMTET_56140</name>
</gene>
<comment type="caution">
    <text evidence="1">The sequence shown here is derived from an EMBL/GenBank/DDBJ whole genome shotgun (WGS) entry which is preliminary data.</text>
</comment>